<accession>A0A1Z4C1L6</accession>
<sequence>MNNYKLYKLYGFLCAAFLAFTPANAARAADTPPVTIGYTQHYGSPLDEQLTGIAHDPLGNAFMVGNRLDPSASTYGIDGFVRKYDAFGALLWHRGKASASANGIATDKNGNSYIVGAYTAGAWPNQRDYIYLQSFNATGSPLWTKKFTIPVASDRTLLTANAIATTQDNNSIVILFEKAYYPYQNRQVFIRKYNLSGELLWESQASSTSSPYAARPSLATDADGNSYVAANSVAFQQWNTSLTRLDAQGTATWTVPFFPTSSTKLTYVHALAADSAGNVYLTGITRGNLAGDNKGSDDVFLRKYGPDGTALWTSQFGTDSSDYGNALTLDSAGNIYVAGSSMGSLNGTNRGSYDAFVRKYNASGKLVRSQQFGSSDFDIANAVRVGDDGAVYVGGNTNGNFGGTAKGKLDVYLRKYELFR</sequence>
<evidence type="ECO:0000256" key="1">
    <source>
        <dbReference type="SAM" id="SignalP"/>
    </source>
</evidence>
<dbReference type="Gene3D" id="2.40.10.500">
    <property type="match status" value="1"/>
</dbReference>
<organism evidence="2 3">
    <name type="scientific">Methylovulum psychrotolerans</name>
    <dbReference type="NCBI Taxonomy" id="1704499"/>
    <lineage>
        <taxon>Bacteria</taxon>
        <taxon>Pseudomonadati</taxon>
        <taxon>Pseudomonadota</taxon>
        <taxon>Gammaproteobacteria</taxon>
        <taxon>Methylococcales</taxon>
        <taxon>Methylococcaceae</taxon>
        <taxon>Methylovulum</taxon>
    </lineage>
</organism>
<dbReference type="SUPFAM" id="SSF101898">
    <property type="entry name" value="NHL repeat"/>
    <property type="match status" value="1"/>
</dbReference>
<keyword evidence="3" id="KW-1185">Reference proteome</keyword>
<dbReference type="EMBL" id="CP022129">
    <property type="protein sequence ID" value="ASF47409.1"/>
    <property type="molecule type" value="Genomic_DNA"/>
</dbReference>
<dbReference type="Proteomes" id="UP000197019">
    <property type="component" value="Chromosome"/>
</dbReference>
<keyword evidence="1" id="KW-0732">Signal</keyword>
<gene>
    <name evidence="2" type="ORF">CEK71_15815</name>
</gene>
<dbReference type="OrthoDB" id="5555650at2"/>
<reference evidence="2 3" key="1">
    <citation type="submission" date="2017-06" db="EMBL/GenBank/DDBJ databases">
        <title>Genome Sequencing of the methanotroph Methylovulum psychrotolerants str. HV10-M2 isolated from a high-altitude environment.</title>
        <authorList>
            <person name="Mateos-Rivera A."/>
        </authorList>
    </citation>
    <scope>NUCLEOTIDE SEQUENCE [LARGE SCALE GENOMIC DNA]</scope>
    <source>
        <strain evidence="2 3">HV10_M2</strain>
    </source>
</reference>
<feature type="chain" id="PRO_5013300724" description="Beta-propeller repeat-containing protein" evidence="1">
    <location>
        <begin position="26"/>
        <end position="420"/>
    </location>
</feature>
<proteinExistence type="predicted"/>
<protein>
    <recommendedName>
        <fullName evidence="4">Beta-propeller repeat-containing protein</fullName>
    </recommendedName>
</protein>
<dbReference type="Gene3D" id="2.80.10.50">
    <property type="match status" value="1"/>
</dbReference>
<dbReference type="InterPro" id="IPR010620">
    <property type="entry name" value="SBBP_repeat"/>
</dbReference>
<evidence type="ECO:0000313" key="2">
    <source>
        <dbReference type="EMBL" id="ASF47409.1"/>
    </source>
</evidence>
<dbReference type="Pfam" id="PF06739">
    <property type="entry name" value="SBBP"/>
    <property type="match status" value="3"/>
</dbReference>
<dbReference type="PANTHER" id="PTHR35580">
    <property type="entry name" value="CELL SURFACE GLYCOPROTEIN (S-LAYER PROTEIN)-LIKE PROTEIN"/>
    <property type="match status" value="1"/>
</dbReference>
<evidence type="ECO:0000313" key="3">
    <source>
        <dbReference type="Proteomes" id="UP000197019"/>
    </source>
</evidence>
<dbReference type="AlphaFoldDB" id="A0A1Z4C1L6"/>
<dbReference type="InterPro" id="IPR052918">
    <property type="entry name" value="Motility_Chemotaxis_Reg"/>
</dbReference>
<dbReference type="RefSeq" id="WP_088620281.1">
    <property type="nucleotide sequence ID" value="NZ_CP022129.1"/>
</dbReference>
<name>A0A1Z4C1L6_9GAMM</name>
<feature type="signal peptide" evidence="1">
    <location>
        <begin position="1"/>
        <end position="25"/>
    </location>
</feature>
<dbReference type="PANTHER" id="PTHR35580:SF1">
    <property type="entry name" value="PHYTASE-LIKE DOMAIN-CONTAINING PROTEIN"/>
    <property type="match status" value="1"/>
</dbReference>
<evidence type="ECO:0008006" key="4">
    <source>
        <dbReference type="Google" id="ProtNLM"/>
    </source>
</evidence>
<dbReference type="KEGG" id="mpsy:CEK71_15815"/>